<evidence type="ECO:0000313" key="2">
    <source>
        <dbReference type="EMBL" id="MBA4611767.1"/>
    </source>
</evidence>
<keyword evidence="3" id="KW-1185">Reference proteome</keyword>
<reference evidence="2 3" key="2">
    <citation type="submission" date="2020-08" db="EMBL/GenBank/DDBJ databases">
        <title>Stappia taiwanensis sp. nov., isolated from a coastal thermal spring.</title>
        <authorList>
            <person name="Kampfer P."/>
        </authorList>
    </citation>
    <scope>NUCLEOTIDE SEQUENCE [LARGE SCALE GENOMIC DNA]</scope>
    <source>
        <strain evidence="2 3">DSM 23284</strain>
    </source>
</reference>
<sequence>MFALGRSVHSVLLGIALIGFPASLSLPAFAQKADRAGVWGSKTGTRVPAAKPVGGIASSSADEAVSGTDGKSLIGEWAGSGEGRVTANVRADPNRPGHFLAEINTQAGACTGSVEVAGELGNVAVATAELPYEQGAVCRIELRLIGADRLRVSEVDNCLNFHGAACGFTAELTRRGMEAAAAAPRTAGRPPPPAGGRGGQVPWAPECEFLRLDPAFAPVEVAATASPEGIDCYAIKPIAGTDVTIEIAEGRNVVLSISGLVDAVDRHRFRASGFGYRVTVGQLMRSMTQEPYRITFSSGAILPLSEAASASKGWSVYGNAGEGRLGAQGLAKDGVTTVSIGCNRLLGKTLGGSLDGYTGNGLTRVDDETDTLVFEFLDARGRRASFESKVNYFAPDKAWAFRDFPEKMLAPFARGSKLSLRNGRGMLIAEFGLKGTARAVAAMRTECGF</sequence>
<dbReference type="RefSeq" id="WP_181759956.1">
    <property type="nucleotide sequence ID" value="NZ_BMCR01000005.1"/>
</dbReference>
<dbReference type="EMBL" id="JACEON010000006">
    <property type="protein sequence ID" value="MBA4611767.1"/>
    <property type="molecule type" value="Genomic_DNA"/>
</dbReference>
<dbReference type="AlphaFoldDB" id="A0A838XPP7"/>
<evidence type="ECO:0000256" key="1">
    <source>
        <dbReference type="SAM" id="MobiDB-lite"/>
    </source>
</evidence>
<protein>
    <submittedName>
        <fullName evidence="2">Uncharacterized protein</fullName>
    </submittedName>
</protein>
<organism evidence="2 3">
    <name type="scientific">Stappia taiwanensis</name>
    <dbReference type="NCBI Taxonomy" id="992267"/>
    <lineage>
        <taxon>Bacteria</taxon>
        <taxon>Pseudomonadati</taxon>
        <taxon>Pseudomonadota</taxon>
        <taxon>Alphaproteobacteria</taxon>
        <taxon>Hyphomicrobiales</taxon>
        <taxon>Stappiaceae</taxon>
        <taxon>Stappia</taxon>
    </lineage>
</organism>
<name>A0A838XPP7_9HYPH</name>
<comment type="caution">
    <text evidence="2">The sequence shown here is derived from an EMBL/GenBank/DDBJ whole genome shotgun (WGS) entry which is preliminary data.</text>
</comment>
<accession>A0A838XPP7</accession>
<evidence type="ECO:0000313" key="3">
    <source>
        <dbReference type="Proteomes" id="UP000559404"/>
    </source>
</evidence>
<feature type="region of interest" description="Disordered" evidence="1">
    <location>
        <begin position="181"/>
        <end position="200"/>
    </location>
</feature>
<gene>
    <name evidence="2" type="ORF">H1W37_08905</name>
</gene>
<reference evidence="2 3" key="1">
    <citation type="submission" date="2020-07" db="EMBL/GenBank/DDBJ databases">
        <authorList>
            <person name="Li M."/>
        </authorList>
    </citation>
    <scope>NUCLEOTIDE SEQUENCE [LARGE SCALE GENOMIC DNA]</scope>
    <source>
        <strain evidence="2 3">DSM 23284</strain>
    </source>
</reference>
<proteinExistence type="predicted"/>
<dbReference type="Proteomes" id="UP000559404">
    <property type="component" value="Unassembled WGS sequence"/>
</dbReference>